<dbReference type="OrthoDB" id="8238457at2"/>
<dbReference type="EMBL" id="CP025430">
    <property type="protein sequence ID" value="AUH65449.1"/>
    <property type="molecule type" value="Genomic_DNA"/>
</dbReference>
<accession>A0A2H5F1L5</accession>
<dbReference type="RefSeq" id="WP_101753472.1">
    <property type="nucleotide sequence ID" value="NZ_CP025430.1"/>
</dbReference>
<dbReference type="AlphaFoldDB" id="A0A2H5F1L5"/>
<dbReference type="InterPro" id="IPR045389">
    <property type="entry name" value="DUF6522"/>
</dbReference>
<dbReference type="Proteomes" id="UP000234530">
    <property type="component" value="Chromosome"/>
</dbReference>
<name>A0A2H5F1L5_9RHOB</name>
<dbReference type="KEGG" id="pzh:CX676_15805"/>
<sequence length="88" mass="9519">MKVERRADGRIIVEAAELAPLLGLDLAEFQSQMRSGQIATGTEEGQGEDAGRFRVTFTSAQWKLRLTCAADGTVISRIRTAIAGPRLS</sequence>
<evidence type="ECO:0000313" key="1">
    <source>
        <dbReference type="EMBL" id="AUH65449.1"/>
    </source>
</evidence>
<proteinExistence type="predicted"/>
<evidence type="ECO:0000313" key="2">
    <source>
        <dbReference type="Proteomes" id="UP000234530"/>
    </source>
</evidence>
<dbReference type="Pfam" id="PF20132">
    <property type="entry name" value="DUF6522"/>
    <property type="match status" value="1"/>
</dbReference>
<protein>
    <submittedName>
        <fullName evidence="1">Uncharacterized protein</fullName>
    </submittedName>
</protein>
<keyword evidence="2" id="KW-1185">Reference proteome</keyword>
<reference evidence="1 2" key="1">
    <citation type="journal article" date="2013" name="Antonie Van Leeuwenhoek">
        <title>Paracoccus zhejiangensis sp. nov., isolated from activated sludge in wastewater-treatment system.</title>
        <authorList>
            <person name="Wu Z.G."/>
            <person name="Zhang D.F."/>
            <person name="Liu Y.L."/>
            <person name="Wang F."/>
            <person name="Jiang X."/>
            <person name="Li C."/>
            <person name="Li S.P."/>
            <person name="Hong Q."/>
            <person name="Li W.J."/>
        </authorList>
    </citation>
    <scope>NUCLEOTIDE SEQUENCE [LARGE SCALE GENOMIC DNA]</scope>
    <source>
        <strain evidence="1 2">J6</strain>
    </source>
</reference>
<organism evidence="1 2">
    <name type="scientific">Paracoccus zhejiangensis</name>
    <dbReference type="NCBI Taxonomy" id="1077935"/>
    <lineage>
        <taxon>Bacteria</taxon>
        <taxon>Pseudomonadati</taxon>
        <taxon>Pseudomonadota</taxon>
        <taxon>Alphaproteobacteria</taxon>
        <taxon>Rhodobacterales</taxon>
        <taxon>Paracoccaceae</taxon>
        <taxon>Paracoccus</taxon>
    </lineage>
</organism>
<gene>
    <name evidence="1" type="ORF">CX676_15805</name>
</gene>